<keyword evidence="1" id="KW-0645">Protease</keyword>
<protein>
    <submittedName>
        <fullName evidence="3">Peptidase M12A family protein</fullName>
    </submittedName>
</protein>
<dbReference type="AlphaFoldDB" id="A0A4Q9AWR3"/>
<reference evidence="3 4" key="1">
    <citation type="submission" date="2019-02" db="EMBL/GenBank/DDBJ databases">
        <title>Thermus sp. a novel from hot spring.</title>
        <authorList>
            <person name="Zhao Z."/>
        </authorList>
    </citation>
    <scope>NUCLEOTIDE SEQUENCE [LARGE SCALE GENOMIC DNA]</scope>
    <source>
        <strain evidence="3 4">CFH 72773T</strain>
    </source>
</reference>
<dbReference type="GO" id="GO:0006508">
    <property type="term" value="P:proteolysis"/>
    <property type="evidence" value="ECO:0007669"/>
    <property type="project" value="UniProtKB-KW"/>
</dbReference>
<dbReference type="PANTHER" id="PTHR10127">
    <property type="entry name" value="DISCOIDIN, CUB, EGF, LAMININ , AND ZINC METALLOPROTEASE DOMAIN CONTAINING"/>
    <property type="match status" value="1"/>
</dbReference>
<comment type="caution">
    <text evidence="3">The sequence shown here is derived from an EMBL/GenBank/DDBJ whole genome shotgun (WGS) entry which is preliminary data.</text>
</comment>
<dbReference type="PRINTS" id="PR00480">
    <property type="entry name" value="ASTACIN"/>
</dbReference>
<evidence type="ECO:0000256" key="1">
    <source>
        <dbReference type="PROSITE-ProRule" id="PRU01211"/>
    </source>
</evidence>
<dbReference type="OrthoDB" id="8455098at2"/>
<feature type="binding site" evidence="1">
    <location>
        <position position="189"/>
    </location>
    <ligand>
        <name>Zn(2+)</name>
        <dbReference type="ChEBI" id="CHEBI:29105"/>
        <note>catalytic</note>
    </ligand>
</feature>
<feature type="binding site" evidence="1">
    <location>
        <position position="179"/>
    </location>
    <ligand>
        <name>Zn(2+)</name>
        <dbReference type="ChEBI" id="CHEBI:29105"/>
        <note>catalytic</note>
    </ligand>
</feature>
<dbReference type="Gene3D" id="3.40.390.10">
    <property type="entry name" value="Collagenase (Catalytic Domain)"/>
    <property type="match status" value="1"/>
</dbReference>
<sequence length="474" mass="52857">MRRWTAWTALSVLLAACALTPRVSREAPTWEPVWLMLPDGSEVKVEGQRVPWAPPGYVVVQGDILVPRAPARPEALTPQGLALEPLTWGRLWPYGVVPYEVDPGVSQMQREVIQQALAHVQEKTLIRFVPRTTEADYVRFISDGVPGTCWSVLGKRGGAQDLDVYCGQGGVPSMGTVVHEILHALGFMHEQSRADRDAYVEILWENIQEEYWREFAKIGGRGKLYQAYDYDSVMHYHAKAFSKNGGYTILPKNGIPPERLGQKDGLSPGDVEAVRLYYATPLLRLRWWFHQTTYTTDYTFPQELLNVGAVDARVTGVVLEGRWLQSAELASQEIPAGGSATVTFRAKACPGPGFQAERVTFQVEGSEAYEVSYTRACYRYPDQTTLLRLDPAGRETLLLTYGEWTWAKEYALEGRVGNTPISLPFTRLTSEYSRPLYTALVPLRGLAGEEVCLRITPLDSRSSPTSVEACAVVP</sequence>
<dbReference type="GO" id="GO:0008270">
    <property type="term" value="F:zinc ion binding"/>
    <property type="evidence" value="ECO:0007669"/>
    <property type="project" value="UniProtKB-UniRule"/>
</dbReference>
<dbReference type="EMBL" id="SIJL01000026">
    <property type="protein sequence ID" value="TBH15327.1"/>
    <property type="molecule type" value="Genomic_DNA"/>
</dbReference>
<dbReference type="Proteomes" id="UP000292858">
    <property type="component" value="Unassembled WGS sequence"/>
</dbReference>
<dbReference type="SMART" id="SM00235">
    <property type="entry name" value="ZnMc"/>
    <property type="match status" value="1"/>
</dbReference>
<dbReference type="InterPro" id="IPR034035">
    <property type="entry name" value="Astacin-like_dom"/>
</dbReference>
<dbReference type="PROSITE" id="PS51257">
    <property type="entry name" value="PROKAR_LIPOPROTEIN"/>
    <property type="match status" value="1"/>
</dbReference>
<keyword evidence="1" id="KW-0862">Zinc</keyword>
<organism evidence="3 4">
    <name type="scientific">Thermus thermamylovorans</name>
    <dbReference type="NCBI Taxonomy" id="2509362"/>
    <lineage>
        <taxon>Bacteria</taxon>
        <taxon>Thermotogati</taxon>
        <taxon>Deinococcota</taxon>
        <taxon>Deinococci</taxon>
        <taxon>Thermales</taxon>
        <taxon>Thermaceae</taxon>
        <taxon>Thermus</taxon>
    </lineage>
</organism>
<name>A0A4Q9AWR3_9DEIN</name>
<dbReference type="SUPFAM" id="SSF55486">
    <property type="entry name" value="Metalloproteases ('zincins'), catalytic domain"/>
    <property type="match status" value="1"/>
</dbReference>
<evidence type="ECO:0000313" key="3">
    <source>
        <dbReference type="EMBL" id="TBH15327.1"/>
    </source>
</evidence>
<dbReference type="GO" id="GO:0004222">
    <property type="term" value="F:metalloendopeptidase activity"/>
    <property type="evidence" value="ECO:0007669"/>
    <property type="project" value="UniProtKB-UniRule"/>
</dbReference>
<dbReference type="PROSITE" id="PS51864">
    <property type="entry name" value="ASTACIN"/>
    <property type="match status" value="1"/>
</dbReference>
<evidence type="ECO:0000313" key="4">
    <source>
        <dbReference type="Proteomes" id="UP000292858"/>
    </source>
</evidence>
<gene>
    <name evidence="3" type="ORF">ETP66_11260</name>
</gene>
<dbReference type="InterPro" id="IPR024079">
    <property type="entry name" value="MetalloPept_cat_dom_sf"/>
</dbReference>
<dbReference type="PANTHER" id="PTHR10127:SF850">
    <property type="entry name" value="METALLOENDOPEPTIDASE"/>
    <property type="match status" value="1"/>
</dbReference>
<feature type="active site" evidence="1">
    <location>
        <position position="180"/>
    </location>
</feature>
<dbReference type="InterPro" id="IPR001506">
    <property type="entry name" value="Peptidase_M12A"/>
</dbReference>
<keyword evidence="1" id="KW-0479">Metal-binding</keyword>
<dbReference type="CDD" id="cd04280">
    <property type="entry name" value="ZnMc_astacin_like"/>
    <property type="match status" value="1"/>
</dbReference>
<proteinExistence type="predicted"/>
<feature type="binding site" evidence="1">
    <location>
        <position position="183"/>
    </location>
    <ligand>
        <name>Zn(2+)</name>
        <dbReference type="ChEBI" id="CHEBI:29105"/>
        <note>catalytic</note>
    </ligand>
</feature>
<dbReference type="Pfam" id="PF01400">
    <property type="entry name" value="Astacin"/>
    <property type="match status" value="1"/>
</dbReference>
<comment type="cofactor">
    <cofactor evidence="1">
        <name>Zn(2+)</name>
        <dbReference type="ChEBI" id="CHEBI:29105"/>
    </cofactor>
    <text evidence="1">Binds 1 zinc ion per subunit.</text>
</comment>
<accession>A0A4Q9AWR3</accession>
<feature type="domain" description="Peptidase M12A" evidence="2">
    <location>
        <begin position="79"/>
        <end position="281"/>
    </location>
</feature>
<keyword evidence="1" id="KW-0482">Metalloprotease</keyword>
<comment type="caution">
    <text evidence="1">Lacks conserved residue(s) required for the propagation of feature annotation.</text>
</comment>
<evidence type="ECO:0000259" key="2">
    <source>
        <dbReference type="PROSITE" id="PS51864"/>
    </source>
</evidence>
<keyword evidence="1" id="KW-0378">Hydrolase</keyword>
<keyword evidence="4" id="KW-1185">Reference proteome</keyword>
<dbReference type="InterPro" id="IPR006026">
    <property type="entry name" value="Peptidase_Metallo"/>
</dbReference>
<dbReference type="RefSeq" id="WP_130842690.1">
    <property type="nucleotide sequence ID" value="NZ_SIJL01000026.1"/>
</dbReference>